<dbReference type="PANTHER" id="PTHR11022:SF75">
    <property type="entry name" value="PEPTIDOGLYCAN-RECOGNITION PROTEIN SB1-RELATED"/>
    <property type="match status" value="1"/>
</dbReference>
<dbReference type="STRING" id="41427.A0A182IU25"/>
<dbReference type="VEuPathDB" id="VectorBase:AATE005500"/>
<sequence length="140" mass="14759">MSALRRVLKFLLGAVYPTTSRSYSADEGSRATELDRIYARPVADLVEEGVTGAGGGDGLTVPDEPVVGGDVTERDAAADELLGGVAGGRVRDALISCGVSLGHIASNYWLIGHRQAVATACPGNAFFNEIRNWPRFNPNV</sequence>
<dbReference type="SUPFAM" id="SSF55846">
    <property type="entry name" value="N-acetylmuramoyl-L-alanine amidase-like"/>
    <property type="match status" value="1"/>
</dbReference>
<dbReference type="GO" id="GO:0008745">
    <property type="term" value="F:N-acetylmuramoyl-L-alanine amidase activity"/>
    <property type="evidence" value="ECO:0007669"/>
    <property type="project" value="InterPro"/>
</dbReference>
<evidence type="ECO:0000256" key="1">
    <source>
        <dbReference type="ARBA" id="ARBA00022588"/>
    </source>
</evidence>
<proteinExistence type="predicted"/>
<keyword evidence="2" id="KW-0391">Immunity</keyword>
<organism evidence="3">
    <name type="scientific">Anopheles atroparvus</name>
    <name type="common">European mosquito</name>
    <dbReference type="NCBI Taxonomy" id="41427"/>
    <lineage>
        <taxon>Eukaryota</taxon>
        <taxon>Metazoa</taxon>
        <taxon>Ecdysozoa</taxon>
        <taxon>Arthropoda</taxon>
        <taxon>Hexapoda</taxon>
        <taxon>Insecta</taxon>
        <taxon>Pterygota</taxon>
        <taxon>Neoptera</taxon>
        <taxon>Endopterygota</taxon>
        <taxon>Diptera</taxon>
        <taxon>Nematocera</taxon>
        <taxon>Culicoidea</taxon>
        <taxon>Culicidae</taxon>
        <taxon>Anophelinae</taxon>
        <taxon>Anopheles</taxon>
    </lineage>
</organism>
<dbReference type="PANTHER" id="PTHR11022">
    <property type="entry name" value="PEPTIDOGLYCAN RECOGNITION PROTEIN"/>
    <property type="match status" value="1"/>
</dbReference>
<dbReference type="EnsemblMetazoa" id="AATE005500-RA">
    <property type="protein sequence ID" value="AATE005500-PA.1"/>
    <property type="gene ID" value="AATE005500"/>
</dbReference>
<name>A0A182IU25_ANOAO</name>
<dbReference type="GO" id="GO:0009253">
    <property type="term" value="P:peptidoglycan catabolic process"/>
    <property type="evidence" value="ECO:0007669"/>
    <property type="project" value="InterPro"/>
</dbReference>
<keyword evidence="1" id="KW-0399">Innate immunity</keyword>
<dbReference type="AlphaFoldDB" id="A0A182IU25"/>
<accession>A0A182IU25</accession>
<dbReference type="InterPro" id="IPR036505">
    <property type="entry name" value="Amidase/PGRP_sf"/>
</dbReference>
<protein>
    <submittedName>
        <fullName evidence="3">Uncharacterized protein</fullName>
    </submittedName>
</protein>
<evidence type="ECO:0000313" key="3">
    <source>
        <dbReference type="EnsemblMetazoa" id="AATE005500-PA.1"/>
    </source>
</evidence>
<reference evidence="3" key="1">
    <citation type="submission" date="2022-08" db="UniProtKB">
        <authorList>
            <consortium name="EnsemblMetazoa"/>
        </authorList>
    </citation>
    <scope>IDENTIFICATION</scope>
    <source>
        <strain evidence="3">EBRO</strain>
    </source>
</reference>
<dbReference type="InterPro" id="IPR015510">
    <property type="entry name" value="PGRP"/>
</dbReference>
<dbReference type="GO" id="GO:0045087">
    <property type="term" value="P:innate immune response"/>
    <property type="evidence" value="ECO:0007669"/>
    <property type="project" value="UniProtKB-KW"/>
</dbReference>
<dbReference type="Gene3D" id="3.40.80.10">
    <property type="entry name" value="Peptidoglycan recognition protein-like"/>
    <property type="match status" value="1"/>
</dbReference>
<evidence type="ECO:0000256" key="2">
    <source>
        <dbReference type="ARBA" id="ARBA00022859"/>
    </source>
</evidence>